<dbReference type="FunFam" id="1.10.287.110:FF:000039">
    <property type="entry name" value="Protein translocation complex component (Npl1)"/>
    <property type="match status" value="1"/>
</dbReference>
<reference evidence="12" key="1">
    <citation type="submission" date="2021-03" db="EMBL/GenBank/DDBJ databases">
        <title>Comparative genomics and phylogenomic investigation of the class Geoglossomycetes provide insights into ecological specialization and systematics.</title>
        <authorList>
            <person name="Melie T."/>
            <person name="Pirro S."/>
            <person name="Miller A.N."/>
            <person name="Quandt A."/>
        </authorList>
    </citation>
    <scope>NUCLEOTIDE SEQUENCE</scope>
    <source>
        <strain evidence="12">CAQ_001_2017</strain>
    </source>
</reference>
<dbReference type="InterPro" id="IPR004179">
    <property type="entry name" value="Sec63-dom"/>
</dbReference>
<evidence type="ECO:0000313" key="13">
    <source>
        <dbReference type="Proteomes" id="UP000750711"/>
    </source>
</evidence>
<dbReference type="Gene3D" id="1.10.3380.10">
    <property type="entry name" value="Sec63 N-terminal domain-like domain"/>
    <property type="match status" value="1"/>
</dbReference>
<evidence type="ECO:0000256" key="9">
    <source>
        <dbReference type="SAM" id="MobiDB-lite"/>
    </source>
</evidence>
<dbReference type="GO" id="GO:0006620">
    <property type="term" value="P:post-translational protein targeting to endoplasmic reticulum membrane"/>
    <property type="evidence" value="ECO:0007669"/>
    <property type="project" value="TreeGrafter"/>
</dbReference>
<dbReference type="PANTHER" id="PTHR24075">
    <property type="entry name" value="SEC63 DOMAIN-CONTAINING"/>
    <property type="match status" value="1"/>
</dbReference>
<evidence type="ECO:0000256" key="7">
    <source>
        <dbReference type="ARBA" id="ARBA00023136"/>
    </source>
</evidence>
<dbReference type="PRINTS" id="PR00625">
    <property type="entry name" value="JDOMAIN"/>
</dbReference>
<evidence type="ECO:0000256" key="10">
    <source>
        <dbReference type="SAM" id="Phobius"/>
    </source>
</evidence>
<dbReference type="InterPro" id="IPR014756">
    <property type="entry name" value="Ig_E-set"/>
</dbReference>
<dbReference type="CDD" id="cd06257">
    <property type="entry name" value="DnaJ"/>
    <property type="match status" value="1"/>
</dbReference>
<name>A0A9P8LHP9_9PEZI</name>
<evidence type="ECO:0000259" key="11">
    <source>
        <dbReference type="PROSITE" id="PS50076"/>
    </source>
</evidence>
<dbReference type="EMBL" id="JAGHQM010000087">
    <property type="protein sequence ID" value="KAH0565508.1"/>
    <property type="molecule type" value="Genomic_DNA"/>
</dbReference>
<dbReference type="PROSITE" id="PS50076">
    <property type="entry name" value="DNAJ_2"/>
    <property type="match status" value="1"/>
</dbReference>
<keyword evidence="5" id="KW-0653">Protein transport</keyword>
<keyword evidence="4" id="KW-0256">Endoplasmic reticulum</keyword>
<dbReference type="Gene3D" id="1.10.150.20">
    <property type="entry name" value="5' to 3' exonuclease, C-terminal subdomain"/>
    <property type="match status" value="1"/>
</dbReference>
<organism evidence="12 13">
    <name type="scientific">Trichoglossum hirsutum</name>
    <dbReference type="NCBI Taxonomy" id="265104"/>
    <lineage>
        <taxon>Eukaryota</taxon>
        <taxon>Fungi</taxon>
        <taxon>Dikarya</taxon>
        <taxon>Ascomycota</taxon>
        <taxon>Pezizomycotina</taxon>
        <taxon>Geoglossomycetes</taxon>
        <taxon>Geoglossales</taxon>
        <taxon>Geoglossaceae</taxon>
        <taxon>Trichoglossum</taxon>
    </lineage>
</organism>
<accession>A0A9P8LHP9</accession>
<dbReference type="SMART" id="SM00271">
    <property type="entry name" value="DnaJ"/>
    <property type="match status" value="1"/>
</dbReference>
<dbReference type="SUPFAM" id="SSF158702">
    <property type="entry name" value="Sec63 N-terminal domain-like"/>
    <property type="match status" value="1"/>
</dbReference>
<dbReference type="InterPro" id="IPR035892">
    <property type="entry name" value="C2_domain_sf"/>
</dbReference>
<evidence type="ECO:0000256" key="5">
    <source>
        <dbReference type="ARBA" id="ARBA00022927"/>
    </source>
</evidence>
<keyword evidence="6 10" id="KW-1133">Transmembrane helix</keyword>
<proteinExistence type="predicted"/>
<evidence type="ECO:0000256" key="4">
    <source>
        <dbReference type="ARBA" id="ARBA00022824"/>
    </source>
</evidence>
<dbReference type="Pfam" id="PF02889">
    <property type="entry name" value="Sec63"/>
    <property type="match status" value="1"/>
</dbReference>
<dbReference type="GO" id="GO:0003723">
    <property type="term" value="F:RNA binding"/>
    <property type="evidence" value="ECO:0007669"/>
    <property type="project" value="TreeGrafter"/>
</dbReference>
<evidence type="ECO:0000256" key="6">
    <source>
        <dbReference type="ARBA" id="ARBA00022989"/>
    </source>
</evidence>
<dbReference type="AlphaFoldDB" id="A0A9P8LHP9"/>
<sequence length="691" mass="77397">MSTEYNYDEQVCSWRPKMRSYADILQDPESTAPRILSDFKPPHADLIEGQKKKQKRRERKLKRMVAVIVGYLLMGYMVYLIAVTAKTIPKIWDPYDILGISRSASEKQIKSHYRRLSLKFHPDKIRPDPALNQTVDYLNERFSELTKAFKALTDEEIRNNYIQYGHPDGKQSFSMSIALPKFLISDGNGKYVLAVYGLLLGVLLPYIVGKWWYGTQSVTKEGVLIPSAGNLFREYDEKIDEGGIICALSSGEEFKEVLNGDKAEYGLAKIENRILANGETRSSRGLTEKERRKLEDMDSGVRRKVLGLLWAYLGRVELGDPVLEDEKFEVAPIAYTLNEAFTAIALAYCNTDAILSSFRTAQNIVQAMPPNSSPLLQLPHITERIAQVIEGISSRSHMTIQQFMGLTDEKRRKLAVGKELLTEDQYKSAVTIAKQLPLLRVEKAFFKVVGERFITPGSLVQFVVKGRIVPPGVTPPEVNKLDLEDIDPEEGDLDALHGRKKKNTKTGGQKDSPAEDKPNLPPVTLAPYFALDHSPRWFIFLADSKQGKMVVPPYTVGSLEKELFDEQGNQTFAMQTLKIQFQAPPQAGEYSFVMHLISDSYVGMDTKMEVTLKVDEIAKAEEMAAEDDISEPDEDSLAGQMNALKSGGLGGASVKKSKKTKEETSDDESNTDGDEETSETDTDTDTDTDEE</sequence>
<dbReference type="InterPro" id="IPR001623">
    <property type="entry name" value="DnaJ_domain"/>
</dbReference>
<feature type="domain" description="J" evidence="11">
    <location>
        <begin position="93"/>
        <end position="165"/>
    </location>
</feature>
<dbReference type="GO" id="GO:0031207">
    <property type="term" value="C:Sec62/Sec63 complex"/>
    <property type="evidence" value="ECO:0007669"/>
    <property type="project" value="TreeGrafter"/>
</dbReference>
<dbReference type="SUPFAM" id="SSF81296">
    <property type="entry name" value="E set domains"/>
    <property type="match status" value="1"/>
</dbReference>
<comment type="subcellular location">
    <subcellularLocation>
        <location evidence="1">Endoplasmic reticulum membrane</location>
        <topology evidence="1">Multi-pass membrane protein</topology>
    </subcellularLocation>
</comment>
<evidence type="ECO:0000256" key="1">
    <source>
        <dbReference type="ARBA" id="ARBA00004477"/>
    </source>
</evidence>
<dbReference type="InterPro" id="IPR036869">
    <property type="entry name" value="J_dom_sf"/>
</dbReference>
<feature type="region of interest" description="Disordered" evidence="9">
    <location>
        <begin position="624"/>
        <end position="691"/>
    </location>
</feature>
<keyword evidence="8" id="KW-0143">Chaperone</keyword>
<comment type="caution">
    <text evidence="12">The sequence shown here is derived from an EMBL/GenBank/DDBJ whole genome shotgun (WGS) entry which is preliminary data.</text>
</comment>
<dbReference type="Pfam" id="PF00226">
    <property type="entry name" value="DnaJ"/>
    <property type="match status" value="1"/>
</dbReference>
<keyword evidence="13" id="KW-1185">Reference proteome</keyword>
<feature type="region of interest" description="Disordered" evidence="9">
    <location>
        <begin position="489"/>
        <end position="521"/>
    </location>
</feature>
<protein>
    <recommendedName>
        <fullName evidence="11">J domain-containing protein</fullName>
    </recommendedName>
</protein>
<dbReference type="Proteomes" id="UP000750711">
    <property type="component" value="Unassembled WGS sequence"/>
</dbReference>
<evidence type="ECO:0000256" key="8">
    <source>
        <dbReference type="ARBA" id="ARBA00023186"/>
    </source>
</evidence>
<dbReference type="SUPFAM" id="SSF46565">
    <property type="entry name" value="Chaperone J-domain"/>
    <property type="match status" value="1"/>
</dbReference>
<dbReference type="GO" id="GO:0006614">
    <property type="term" value="P:SRP-dependent cotranslational protein targeting to membrane"/>
    <property type="evidence" value="ECO:0007669"/>
    <property type="project" value="TreeGrafter"/>
</dbReference>
<evidence type="ECO:0000256" key="3">
    <source>
        <dbReference type="ARBA" id="ARBA00022692"/>
    </source>
</evidence>
<evidence type="ECO:0000313" key="12">
    <source>
        <dbReference type="EMBL" id="KAH0565508.1"/>
    </source>
</evidence>
<dbReference type="Gene3D" id="1.10.287.110">
    <property type="entry name" value="DnaJ domain"/>
    <property type="match status" value="1"/>
</dbReference>
<dbReference type="Gene3D" id="2.60.40.150">
    <property type="entry name" value="C2 domain"/>
    <property type="match status" value="1"/>
</dbReference>
<keyword evidence="3 10" id="KW-0812">Transmembrane</keyword>
<feature type="compositionally biased region" description="Acidic residues" evidence="9">
    <location>
        <begin position="624"/>
        <end position="636"/>
    </location>
</feature>
<keyword evidence="7 10" id="KW-0472">Membrane</keyword>
<dbReference type="GO" id="GO:0008320">
    <property type="term" value="F:protein transmembrane transporter activity"/>
    <property type="evidence" value="ECO:0007669"/>
    <property type="project" value="TreeGrafter"/>
</dbReference>
<keyword evidence="2" id="KW-0813">Transport</keyword>
<feature type="compositionally biased region" description="Acidic residues" evidence="9">
    <location>
        <begin position="664"/>
        <end position="691"/>
    </location>
</feature>
<gene>
    <name evidence="12" type="ORF">GP486_001102</name>
</gene>
<dbReference type="SMART" id="SM00973">
    <property type="entry name" value="Sec63"/>
    <property type="match status" value="1"/>
</dbReference>
<dbReference type="PANTHER" id="PTHR24075:SF0">
    <property type="entry name" value="TRANSLOCATION PROTEIN SEC63 HOMOLOG"/>
    <property type="match status" value="1"/>
</dbReference>
<feature type="transmembrane region" description="Helical" evidence="10">
    <location>
        <begin position="61"/>
        <end position="82"/>
    </location>
</feature>
<evidence type="ECO:0000256" key="2">
    <source>
        <dbReference type="ARBA" id="ARBA00022448"/>
    </source>
</evidence>